<evidence type="ECO:0000313" key="2">
    <source>
        <dbReference type="EMBL" id="EOQ59636.1"/>
    </source>
</evidence>
<proteinExistence type="predicted"/>
<dbReference type="EMBL" id="AHCJ01000054">
    <property type="protein sequence ID" value="EOQ59636.1"/>
    <property type="molecule type" value="Genomic_DNA"/>
</dbReference>
<dbReference type="Pfam" id="PF07791">
    <property type="entry name" value="Imm11"/>
    <property type="match status" value="1"/>
</dbReference>
<reference evidence="2 3" key="1">
    <citation type="submission" date="2013-01" db="EMBL/GenBank/DDBJ databases">
        <title>The Genome Sequence of Bacillus cereus TIAC219.</title>
        <authorList>
            <consortium name="The Broad Institute Genome Sequencing Platform"/>
            <consortium name="The Broad Institute Genome Sequencing Center for Infectious Disease"/>
            <person name="Feldgarden M."/>
            <person name="Van der Auwera G.A."/>
            <person name="Mahillon J."/>
            <person name="Duprez V."/>
            <person name="Timmery S."/>
            <person name="Mattelet C."/>
            <person name="Dierick K."/>
            <person name="Sun M."/>
            <person name="Yu Z."/>
            <person name="Zhu L."/>
            <person name="Hu X."/>
            <person name="Shank E.B."/>
            <person name="Swiecicka I."/>
            <person name="Hansen B.M."/>
            <person name="Andrup L."/>
            <person name="Walker B."/>
            <person name="Young S.K."/>
            <person name="Zeng Q."/>
            <person name="Gargeya S."/>
            <person name="Fitzgerald M."/>
            <person name="Haas B."/>
            <person name="Abouelleil A."/>
            <person name="Alvarado L."/>
            <person name="Arachchi H.M."/>
            <person name="Berlin A.M."/>
            <person name="Chapman S.B."/>
            <person name="Dewar J."/>
            <person name="Goldberg J."/>
            <person name="Griggs A."/>
            <person name="Gujja S."/>
            <person name="Hansen M."/>
            <person name="Howarth C."/>
            <person name="Imamovic A."/>
            <person name="Larimer J."/>
            <person name="McCowan C."/>
            <person name="Murphy C."/>
            <person name="Neiman D."/>
            <person name="Pearson M."/>
            <person name="Priest M."/>
            <person name="Roberts A."/>
            <person name="Saif S."/>
            <person name="Shea T."/>
            <person name="Sisk P."/>
            <person name="Sykes S."/>
            <person name="Wortman J."/>
            <person name="Nusbaum C."/>
            <person name="Birren B."/>
        </authorList>
    </citation>
    <scope>NUCLEOTIDE SEQUENCE [LARGE SCALE GENOMIC DNA]</scope>
    <source>
        <strain evidence="2 3">TIAC219</strain>
    </source>
</reference>
<dbReference type="AlphaFoldDB" id="A0ABC9SU59"/>
<name>A0ABC9SU59_BACCE</name>
<evidence type="ECO:0000313" key="3">
    <source>
        <dbReference type="Proteomes" id="UP000014060"/>
    </source>
</evidence>
<dbReference type="RefSeq" id="WP_000707074.1">
    <property type="nucleotide sequence ID" value="NZ_KB976041.1"/>
</dbReference>
<protein>
    <recommendedName>
        <fullName evidence="1">Immunity MXAN-0049 protein domain-containing protein</fullName>
    </recommendedName>
</protein>
<dbReference type="InterPro" id="IPR012433">
    <property type="entry name" value="Imm11"/>
</dbReference>
<accession>A0ABC9SU59</accession>
<sequence length="193" mass="22134">MKIWELKSKFNNYESFQLLNFEEDHKKYIDGKINSVTHLANSWGNIYIECIEGDIHSDFPKFWGGTGAPMISEKAKQVLEPLIGDNVEFLPLLRNSTSEVYYLVHVLNVLDAIDGDKAIFKKLITGLIVGCEKFAFDFNIVQNEMIFKVYINGKIHPTVVFISDELKALIEQSDLKGFEFIEVWDSEEGAYII</sequence>
<gene>
    <name evidence="2" type="ORF">IAY_03891</name>
</gene>
<comment type="caution">
    <text evidence="2">The sequence shown here is derived from an EMBL/GenBank/DDBJ whole genome shotgun (WGS) entry which is preliminary data.</text>
</comment>
<organism evidence="2 3">
    <name type="scientific">Bacillus cereus TIAC219</name>
    <dbReference type="NCBI Taxonomy" id="718222"/>
    <lineage>
        <taxon>Bacteria</taxon>
        <taxon>Bacillati</taxon>
        <taxon>Bacillota</taxon>
        <taxon>Bacilli</taxon>
        <taxon>Bacillales</taxon>
        <taxon>Bacillaceae</taxon>
        <taxon>Bacillus</taxon>
        <taxon>Bacillus cereus group</taxon>
    </lineage>
</organism>
<dbReference type="Proteomes" id="UP000014060">
    <property type="component" value="Unassembled WGS sequence"/>
</dbReference>
<feature type="domain" description="Immunity MXAN-0049 protein" evidence="1">
    <location>
        <begin position="62"/>
        <end position="183"/>
    </location>
</feature>
<evidence type="ECO:0000259" key="1">
    <source>
        <dbReference type="Pfam" id="PF07791"/>
    </source>
</evidence>